<sequence>MRAATLLHACSPLCAMCAHGGGHLRDQFAQLSLAEVVAHLKRAGDVKKGKVVTAAEKGRVAVVTETEGAVGSADGFEMDCFQF</sequence>
<reference evidence="1 2" key="1">
    <citation type="journal article" date="2015" name="Proc. Natl. Acad. Sci. U.S.A.">
        <title>The resurrection genome of Boea hygrometrica: A blueprint for survival of dehydration.</title>
        <authorList>
            <person name="Xiao L."/>
            <person name="Yang G."/>
            <person name="Zhang L."/>
            <person name="Yang X."/>
            <person name="Zhao S."/>
            <person name="Ji Z."/>
            <person name="Zhou Q."/>
            <person name="Hu M."/>
            <person name="Wang Y."/>
            <person name="Chen M."/>
            <person name="Xu Y."/>
            <person name="Jin H."/>
            <person name="Xiao X."/>
            <person name="Hu G."/>
            <person name="Bao F."/>
            <person name="Hu Y."/>
            <person name="Wan P."/>
            <person name="Li L."/>
            <person name="Deng X."/>
            <person name="Kuang T."/>
            <person name="Xiang C."/>
            <person name="Zhu J.K."/>
            <person name="Oliver M.J."/>
            <person name="He Y."/>
        </authorList>
    </citation>
    <scope>NUCLEOTIDE SEQUENCE [LARGE SCALE GENOMIC DNA]</scope>
    <source>
        <strain evidence="2">cv. XS01</strain>
    </source>
</reference>
<name>A0A2Z7BG46_9LAMI</name>
<evidence type="ECO:0000313" key="2">
    <source>
        <dbReference type="Proteomes" id="UP000250235"/>
    </source>
</evidence>
<keyword evidence="1" id="KW-0378">Hydrolase</keyword>
<keyword evidence="2" id="KW-1185">Reference proteome</keyword>
<dbReference type="EMBL" id="KV007769">
    <property type="protein sequence ID" value="KZV30961.1"/>
    <property type="molecule type" value="Genomic_DNA"/>
</dbReference>
<dbReference type="AlphaFoldDB" id="A0A2Z7BG46"/>
<dbReference type="GO" id="GO:0004180">
    <property type="term" value="F:carboxypeptidase activity"/>
    <property type="evidence" value="ECO:0007669"/>
    <property type="project" value="UniProtKB-KW"/>
</dbReference>
<protein>
    <submittedName>
        <fullName evidence="1">Putative glutamate carboxypeptidase 2</fullName>
    </submittedName>
</protein>
<keyword evidence="1" id="KW-0645">Protease</keyword>
<dbReference type="Proteomes" id="UP000250235">
    <property type="component" value="Unassembled WGS sequence"/>
</dbReference>
<evidence type="ECO:0000313" key="1">
    <source>
        <dbReference type="EMBL" id="KZV30961.1"/>
    </source>
</evidence>
<organism evidence="1 2">
    <name type="scientific">Dorcoceras hygrometricum</name>
    <dbReference type="NCBI Taxonomy" id="472368"/>
    <lineage>
        <taxon>Eukaryota</taxon>
        <taxon>Viridiplantae</taxon>
        <taxon>Streptophyta</taxon>
        <taxon>Embryophyta</taxon>
        <taxon>Tracheophyta</taxon>
        <taxon>Spermatophyta</taxon>
        <taxon>Magnoliopsida</taxon>
        <taxon>eudicotyledons</taxon>
        <taxon>Gunneridae</taxon>
        <taxon>Pentapetalae</taxon>
        <taxon>asterids</taxon>
        <taxon>lamiids</taxon>
        <taxon>Lamiales</taxon>
        <taxon>Gesneriaceae</taxon>
        <taxon>Didymocarpoideae</taxon>
        <taxon>Trichosporeae</taxon>
        <taxon>Loxocarpinae</taxon>
        <taxon>Dorcoceras</taxon>
    </lineage>
</organism>
<proteinExistence type="predicted"/>
<accession>A0A2Z7BG46</accession>
<keyword evidence="1" id="KW-0121">Carboxypeptidase</keyword>
<gene>
    <name evidence="1" type="ORF">F511_16314</name>
</gene>